<dbReference type="Gene3D" id="6.20.120.50">
    <property type="match status" value="1"/>
</dbReference>
<gene>
    <name evidence="1" type="ORF">SAMN05660649_04644</name>
</gene>
<keyword evidence="2" id="KW-1185">Reference proteome</keyword>
<sequence length="66" mass="7766">MLIIDRFEGQYAIIEINRRTFHIPKTLLPKEARPGDVIKVQITVDREATETRKRIINEQADKLFES</sequence>
<dbReference type="OrthoDB" id="164847at2"/>
<dbReference type="Proteomes" id="UP000199337">
    <property type="component" value="Unassembled WGS sequence"/>
</dbReference>
<reference evidence="2" key="1">
    <citation type="submission" date="2016-10" db="EMBL/GenBank/DDBJ databases">
        <authorList>
            <person name="Varghese N."/>
            <person name="Submissions S."/>
        </authorList>
    </citation>
    <scope>NUCLEOTIDE SEQUENCE [LARGE SCALE GENOMIC DNA]</scope>
    <source>
        <strain evidence="2">DSM 17038</strain>
    </source>
</reference>
<name>A0A1I2YYN8_9FIRM</name>
<protein>
    <recommendedName>
        <fullName evidence="3">DUF3006 domain-containing protein</fullName>
    </recommendedName>
</protein>
<accession>A0A1I2YYN8</accession>
<dbReference type="InterPro" id="IPR021377">
    <property type="entry name" value="DUF3006"/>
</dbReference>
<evidence type="ECO:0000313" key="1">
    <source>
        <dbReference type="EMBL" id="SFH29821.1"/>
    </source>
</evidence>
<proteinExistence type="predicted"/>
<dbReference type="AlphaFoldDB" id="A0A1I2YYN8"/>
<organism evidence="1 2">
    <name type="scientific">Desulfotruncus arcticus DSM 17038</name>
    <dbReference type="NCBI Taxonomy" id="1121424"/>
    <lineage>
        <taxon>Bacteria</taxon>
        <taxon>Bacillati</taxon>
        <taxon>Bacillota</taxon>
        <taxon>Clostridia</taxon>
        <taxon>Eubacteriales</taxon>
        <taxon>Desulfallaceae</taxon>
        <taxon>Desulfotruncus</taxon>
    </lineage>
</organism>
<dbReference type="Pfam" id="PF11213">
    <property type="entry name" value="DUF3006"/>
    <property type="match status" value="1"/>
</dbReference>
<dbReference type="EMBL" id="FOOX01000023">
    <property type="protein sequence ID" value="SFH29821.1"/>
    <property type="molecule type" value="Genomic_DNA"/>
</dbReference>
<evidence type="ECO:0000313" key="2">
    <source>
        <dbReference type="Proteomes" id="UP000199337"/>
    </source>
</evidence>
<evidence type="ECO:0008006" key="3">
    <source>
        <dbReference type="Google" id="ProtNLM"/>
    </source>
</evidence>
<dbReference type="STRING" id="341036.SAMN05660649_04644"/>
<dbReference type="RefSeq" id="WP_092474997.1">
    <property type="nucleotide sequence ID" value="NZ_FOOX01000023.1"/>
</dbReference>